<protein>
    <submittedName>
        <fullName evidence="1">Uncharacterized protein</fullName>
    </submittedName>
</protein>
<accession>A0A845RDS8</accession>
<comment type="caution">
    <text evidence="1">The sequence shown here is derived from an EMBL/GenBank/DDBJ whole genome shotgun (WGS) entry which is preliminary data.</text>
</comment>
<evidence type="ECO:0000313" key="2">
    <source>
        <dbReference type="Proteomes" id="UP000446348"/>
    </source>
</evidence>
<organism evidence="1 2">
    <name type="scientific">Anaerotruncus colihominis</name>
    <dbReference type="NCBI Taxonomy" id="169435"/>
    <lineage>
        <taxon>Bacteria</taxon>
        <taxon>Bacillati</taxon>
        <taxon>Bacillota</taxon>
        <taxon>Clostridia</taxon>
        <taxon>Eubacteriales</taxon>
        <taxon>Oscillospiraceae</taxon>
        <taxon>Anaerotruncus</taxon>
    </lineage>
</organism>
<proteinExistence type="predicted"/>
<sequence length="89" mass="10056">MARNATTTVFVNRSAQYMTTIVHMTGIASPIQAIIMHLDMVVTVVKNGRAICGTLFLSPKREDRFKLSSLFYLSQFGFVFPTNHNEWSV</sequence>
<evidence type="ECO:0000313" key="1">
    <source>
        <dbReference type="EMBL" id="NBI77417.1"/>
    </source>
</evidence>
<gene>
    <name evidence="1" type="ORF">D3Z39_00760</name>
</gene>
<dbReference type="Proteomes" id="UP000446348">
    <property type="component" value="Unassembled WGS sequence"/>
</dbReference>
<dbReference type="EMBL" id="QXWZ01000001">
    <property type="protein sequence ID" value="NBI77417.1"/>
    <property type="molecule type" value="Genomic_DNA"/>
</dbReference>
<dbReference type="AlphaFoldDB" id="A0A845RDS8"/>
<reference evidence="1 2" key="1">
    <citation type="submission" date="2018-08" db="EMBL/GenBank/DDBJ databases">
        <title>Murine metabolic-syndrome-specific gut microbial biobank.</title>
        <authorList>
            <person name="Liu C."/>
        </authorList>
    </citation>
    <scope>NUCLEOTIDE SEQUENCE [LARGE SCALE GENOMIC DNA]</scope>
    <source>
        <strain evidence="1 2">X69</strain>
    </source>
</reference>
<name>A0A845RDS8_9FIRM</name>